<evidence type="ECO:0000313" key="2">
    <source>
        <dbReference type="WBParaSite" id="PDA_v2.g18835.t1"/>
    </source>
</evidence>
<sequence length="83" mass="9786">MEVFKFAVKFGIQDLIDACVSYFEESVDSTNVCEFVQIAYSYNFEDLKQKCLKILVEKKEEMDSTKIAELDKNILFDVYFFKL</sequence>
<evidence type="ECO:0000313" key="1">
    <source>
        <dbReference type="Proteomes" id="UP000887578"/>
    </source>
</evidence>
<dbReference type="AlphaFoldDB" id="A0A914PK95"/>
<organism evidence="1 2">
    <name type="scientific">Panagrolaimus davidi</name>
    <dbReference type="NCBI Taxonomy" id="227884"/>
    <lineage>
        <taxon>Eukaryota</taxon>
        <taxon>Metazoa</taxon>
        <taxon>Ecdysozoa</taxon>
        <taxon>Nematoda</taxon>
        <taxon>Chromadorea</taxon>
        <taxon>Rhabditida</taxon>
        <taxon>Tylenchina</taxon>
        <taxon>Panagrolaimomorpha</taxon>
        <taxon>Panagrolaimoidea</taxon>
        <taxon>Panagrolaimidae</taxon>
        <taxon>Panagrolaimus</taxon>
    </lineage>
</organism>
<reference evidence="2" key="1">
    <citation type="submission" date="2022-11" db="UniProtKB">
        <authorList>
            <consortium name="WormBaseParasite"/>
        </authorList>
    </citation>
    <scope>IDENTIFICATION</scope>
</reference>
<dbReference type="Proteomes" id="UP000887578">
    <property type="component" value="Unplaced"/>
</dbReference>
<proteinExistence type="predicted"/>
<dbReference type="InterPro" id="IPR011333">
    <property type="entry name" value="SKP1/BTB/POZ_sf"/>
</dbReference>
<name>A0A914PK95_9BILA</name>
<protein>
    <submittedName>
        <fullName evidence="2">BTB domain-containing protein</fullName>
    </submittedName>
</protein>
<dbReference type="WBParaSite" id="PDA_v2.g18835.t1">
    <property type="protein sequence ID" value="PDA_v2.g18835.t1"/>
    <property type="gene ID" value="PDA_v2.g18835"/>
</dbReference>
<dbReference type="Gene3D" id="3.30.710.10">
    <property type="entry name" value="Potassium Channel Kv1.1, Chain A"/>
    <property type="match status" value="1"/>
</dbReference>
<accession>A0A914PK95</accession>
<keyword evidence="1" id="KW-1185">Reference proteome</keyword>